<keyword evidence="6" id="KW-1185">Reference proteome</keyword>
<dbReference type="PANTHER" id="PTHR10039:SF5">
    <property type="entry name" value="NACHT DOMAIN-CONTAINING PROTEIN"/>
    <property type="match status" value="1"/>
</dbReference>
<evidence type="ECO:0000256" key="1">
    <source>
        <dbReference type="ARBA" id="ARBA00022737"/>
    </source>
</evidence>
<dbReference type="Pfam" id="PF25053">
    <property type="entry name" value="DUF7791"/>
    <property type="match status" value="1"/>
</dbReference>
<dbReference type="OrthoDB" id="443402at2759"/>
<dbReference type="Proteomes" id="UP000184330">
    <property type="component" value="Unassembled WGS sequence"/>
</dbReference>
<gene>
    <name evidence="5" type="ORF">PAC_18048</name>
</gene>
<feature type="compositionally biased region" description="Basic and acidic residues" evidence="2">
    <location>
        <begin position="960"/>
        <end position="969"/>
    </location>
</feature>
<dbReference type="Pfam" id="PF24883">
    <property type="entry name" value="NPHP3_N"/>
    <property type="match status" value="1"/>
</dbReference>
<dbReference type="AlphaFoldDB" id="A0A1L7XT04"/>
<evidence type="ECO:0000259" key="3">
    <source>
        <dbReference type="Pfam" id="PF24883"/>
    </source>
</evidence>
<dbReference type="InterPro" id="IPR056884">
    <property type="entry name" value="NPHP3-like_N"/>
</dbReference>
<evidence type="ECO:0000256" key="2">
    <source>
        <dbReference type="SAM" id="MobiDB-lite"/>
    </source>
</evidence>
<dbReference type="InterPro" id="IPR056693">
    <property type="entry name" value="DUF7791"/>
</dbReference>
<proteinExistence type="predicted"/>
<feature type="domain" description="Nephrocystin 3-like N-terminal" evidence="3">
    <location>
        <begin position="268"/>
        <end position="433"/>
    </location>
</feature>
<dbReference type="STRING" id="576137.A0A1L7XT04"/>
<protein>
    <submittedName>
        <fullName evidence="5">Uncharacterized protein</fullName>
    </submittedName>
</protein>
<evidence type="ECO:0000259" key="4">
    <source>
        <dbReference type="Pfam" id="PF25053"/>
    </source>
</evidence>
<accession>A0A1L7XT04</accession>
<organism evidence="5 6">
    <name type="scientific">Phialocephala subalpina</name>
    <dbReference type="NCBI Taxonomy" id="576137"/>
    <lineage>
        <taxon>Eukaryota</taxon>
        <taxon>Fungi</taxon>
        <taxon>Dikarya</taxon>
        <taxon>Ascomycota</taxon>
        <taxon>Pezizomycotina</taxon>
        <taxon>Leotiomycetes</taxon>
        <taxon>Helotiales</taxon>
        <taxon>Mollisiaceae</taxon>
        <taxon>Phialocephala</taxon>
        <taxon>Phialocephala fortinii species complex</taxon>
    </lineage>
</organism>
<dbReference type="SUPFAM" id="SSF52540">
    <property type="entry name" value="P-loop containing nucleoside triphosphate hydrolases"/>
    <property type="match status" value="1"/>
</dbReference>
<dbReference type="Gene3D" id="3.40.50.300">
    <property type="entry name" value="P-loop containing nucleotide triphosphate hydrolases"/>
    <property type="match status" value="1"/>
</dbReference>
<dbReference type="PANTHER" id="PTHR10039">
    <property type="entry name" value="AMELOGENIN"/>
    <property type="match status" value="1"/>
</dbReference>
<sequence>MLDPLTCLSIACSVMQMISFSHEVTSIVKRIKKDGTADPQLREHADNLSKSSDGLERYLQSCDLKHLPKNQADLREIASKCLETSKEIKSKMDKIDSSRGVLVFRALKLKWRKGDFEKLEQDMRKYQDTMQTHILVHLCNQNDAAALEQEAGFQKLDGILKKFIRTYVQGQAQLRDLISDEFWATQALISAANEATSRQIEAESHKTREHVTATQAATESRRDHQAQRQQILDSLYDKDMNARRNQIEKRHTDTFSWVFREEIQRPWDSFTEWLSSGDSIYWISGKAGSGKSTLMKFLIDDERTSQYLHKWAPDCSIYSYFIWNSGTRIQRSILGLLRSLLYQIFEANEDILAHVLRKWPKFSRIKNPEDWSRDDLEEILVQSLSLHQKGVCIFLDGLDEIDPRDGPFDLLLLVERISSTPKNNGLKACASSRPEASFIRGLKTYPKLRLQDLTKHDVEVYAKDFLKTKCTFNLSGIDESQFTNEIVNKANGVFLWVSLALKSLQRGITNGDDPTKLMERLRALPSELGKLYEEMLKRLGDDQGLYSMDAAMLFNIFIRFSENRQSRRLNLFQYAVAFDPTLRDMLLKQKIPPSPASLKKPLLEVDRKLTSRCAGILEVVSHLEGEADIEHILSRDIIRPWDPIGIGFLHRSAKEFLLSMKDKLLDQDPTSAAQRQFQVLQATILEDSYPPEKYLPERNASMGTMINANPTLSNDQEVVLLKLTQEIYERNGRCEFYEVAARYGFHQPLVHLLESSSGDITPLRNYLLLCPMAAYTVRATTTVSQLLGKGGDCKNCVALFPMFIKAGSFLFLPMPLLGYFFMVAYPRPHRRDGIVEKMVALLLEAGADLEQKFLCPKMGLSRTVEVRDTHRARPCYSRWSLDSGGLDLLLETNCIELILSQFADYFTSAKRLAIISRLGIDIKKAHHKVLLYFYEDTVYGAEDEDSDTLNQILDWPPPSRIREADGGDTKEEEEEEEEKKKKRKGMEEKSQVQFEKVREALKGKEVDDVKKWLTDRGHMLPEDSDIAAISDQASVHEMAGIYERISKTLSKGR</sequence>
<dbReference type="EMBL" id="FJOG01000051">
    <property type="protein sequence ID" value="CZR68149.1"/>
    <property type="molecule type" value="Genomic_DNA"/>
</dbReference>
<evidence type="ECO:0000313" key="6">
    <source>
        <dbReference type="Proteomes" id="UP000184330"/>
    </source>
</evidence>
<feature type="region of interest" description="Disordered" evidence="2">
    <location>
        <begin position="949"/>
        <end position="991"/>
    </location>
</feature>
<evidence type="ECO:0000313" key="5">
    <source>
        <dbReference type="EMBL" id="CZR68149.1"/>
    </source>
</evidence>
<dbReference type="InterPro" id="IPR027417">
    <property type="entry name" value="P-loop_NTPase"/>
</dbReference>
<feature type="domain" description="DUF7791" evidence="4">
    <location>
        <begin position="545"/>
        <end position="668"/>
    </location>
</feature>
<keyword evidence="1" id="KW-0677">Repeat</keyword>
<reference evidence="5 6" key="1">
    <citation type="submission" date="2016-03" db="EMBL/GenBank/DDBJ databases">
        <authorList>
            <person name="Ploux O."/>
        </authorList>
    </citation>
    <scope>NUCLEOTIDE SEQUENCE [LARGE SCALE GENOMIC DNA]</scope>
    <source>
        <strain evidence="5 6">UAMH 11012</strain>
    </source>
</reference>
<name>A0A1L7XT04_9HELO</name>